<name>A0A077MC65_9MICO</name>
<gene>
    <name evidence="1" type="ORF">BN13_650007</name>
</gene>
<organism evidence="1 2">
    <name type="scientific">Nostocoides jenkinsii Ben 74</name>
    <dbReference type="NCBI Taxonomy" id="1193518"/>
    <lineage>
        <taxon>Bacteria</taxon>
        <taxon>Bacillati</taxon>
        <taxon>Actinomycetota</taxon>
        <taxon>Actinomycetes</taxon>
        <taxon>Micrococcales</taxon>
        <taxon>Intrasporangiaceae</taxon>
        <taxon>Nostocoides</taxon>
    </lineage>
</organism>
<proteinExistence type="predicted"/>
<evidence type="ECO:0000313" key="1">
    <source>
        <dbReference type="EMBL" id="CCI54239.1"/>
    </source>
</evidence>
<reference evidence="1 2" key="1">
    <citation type="journal article" date="2013" name="ISME J.">
        <title>A metabolic model for members of the genus Tetrasphaera involved in enhanced biological phosphorus removal.</title>
        <authorList>
            <person name="Kristiansen R."/>
            <person name="Nguyen H.T.T."/>
            <person name="Saunders A.M."/>
            <person name="Nielsen J.L."/>
            <person name="Wimmer R."/>
            <person name="Le V.Q."/>
            <person name="McIlroy S.J."/>
            <person name="Petrovski S."/>
            <person name="Seviour R.J."/>
            <person name="Calteau A."/>
            <person name="Nielsen K.L."/>
            <person name="Nielsen P.H."/>
        </authorList>
    </citation>
    <scope>NUCLEOTIDE SEQUENCE [LARGE SCALE GENOMIC DNA]</scope>
    <source>
        <strain evidence="1 2">Ben 74</strain>
    </source>
</reference>
<keyword evidence="2" id="KW-1185">Reference proteome</keyword>
<dbReference type="RefSeq" id="WP_048546716.1">
    <property type="nucleotide sequence ID" value="NZ_HF571038.1"/>
</dbReference>
<dbReference type="Proteomes" id="UP000035720">
    <property type="component" value="Unassembled WGS sequence"/>
</dbReference>
<protein>
    <submittedName>
        <fullName evidence="1">Uncharacterized protein</fullName>
    </submittedName>
</protein>
<dbReference type="STRING" id="1193518.BN13_650007"/>
<comment type="caution">
    <text evidence="1">The sequence shown here is derived from an EMBL/GenBank/DDBJ whole genome shotgun (WGS) entry which is preliminary data.</text>
</comment>
<sequence>MTKPKPRQDPQRTYGYLELADLIEQQLGIRPSLSTLRSAAARPADPALSARLTTGMPQPLPPHTKPARFDADAIDDWLDHHPLLTHRIRDQRLRDLTTAVGHGDTNAIPHAVARARKAGASWSAITTALQAGGWPHGRTWAYRIYKDTQA</sequence>
<dbReference type="OrthoDB" id="5148269at2"/>
<evidence type="ECO:0000313" key="2">
    <source>
        <dbReference type="Proteomes" id="UP000035720"/>
    </source>
</evidence>
<dbReference type="AlphaFoldDB" id="A0A077MC65"/>
<dbReference type="EMBL" id="CAJC01000178">
    <property type="protein sequence ID" value="CCI54239.1"/>
    <property type="molecule type" value="Genomic_DNA"/>
</dbReference>
<accession>A0A077MC65</accession>